<name>A0A932A7R2_9BACT</name>
<dbReference type="Pfam" id="PF00266">
    <property type="entry name" value="Aminotran_5"/>
    <property type="match status" value="1"/>
</dbReference>
<dbReference type="InterPro" id="IPR020578">
    <property type="entry name" value="Aminotrans_V_PyrdxlP_BS"/>
</dbReference>
<evidence type="ECO:0000313" key="10">
    <source>
        <dbReference type="Proteomes" id="UP000779809"/>
    </source>
</evidence>
<evidence type="ECO:0000256" key="5">
    <source>
        <dbReference type="PIRSR" id="PIRSR000524-50"/>
    </source>
</evidence>
<comment type="cofactor">
    <cofactor evidence="1 5 7">
        <name>pyridoxal 5'-phosphate</name>
        <dbReference type="ChEBI" id="CHEBI:597326"/>
    </cofactor>
</comment>
<dbReference type="InterPro" id="IPR015421">
    <property type="entry name" value="PyrdxlP-dep_Trfase_major"/>
</dbReference>
<evidence type="ECO:0000256" key="6">
    <source>
        <dbReference type="RuleBase" id="RU004075"/>
    </source>
</evidence>
<dbReference type="PANTHER" id="PTHR21152:SF40">
    <property type="entry name" value="ALANINE--GLYOXYLATE AMINOTRANSFERASE"/>
    <property type="match status" value="1"/>
</dbReference>
<feature type="binding site" evidence="4">
    <location>
        <position position="345"/>
    </location>
    <ligand>
        <name>substrate</name>
    </ligand>
</feature>
<dbReference type="Gene3D" id="3.90.1150.10">
    <property type="entry name" value="Aspartate Aminotransferase, domain 1"/>
    <property type="match status" value="1"/>
</dbReference>
<feature type="domain" description="Aminotransferase class V" evidence="8">
    <location>
        <begin position="24"/>
        <end position="274"/>
    </location>
</feature>
<keyword evidence="9" id="KW-0808">Transferase</keyword>
<evidence type="ECO:0000259" key="8">
    <source>
        <dbReference type="Pfam" id="PF00266"/>
    </source>
</evidence>
<evidence type="ECO:0000256" key="7">
    <source>
        <dbReference type="RuleBase" id="RU004504"/>
    </source>
</evidence>
<dbReference type="SUPFAM" id="SSF53383">
    <property type="entry name" value="PLP-dependent transferases"/>
    <property type="match status" value="1"/>
</dbReference>
<feature type="modified residue" description="N6-(pyridoxal phosphate)lysine" evidence="5">
    <location>
        <position position="195"/>
    </location>
</feature>
<dbReference type="PROSITE" id="PS00595">
    <property type="entry name" value="AA_TRANSFER_CLASS_5"/>
    <property type="match status" value="1"/>
</dbReference>
<evidence type="ECO:0000313" key="9">
    <source>
        <dbReference type="EMBL" id="MBI2678259.1"/>
    </source>
</evidence>
<dbReference type="InterPro" id="IPR024169">
    <property type="entry name" value="SP_NH2Trfase/AEP_transaminase"/>
</dbReference>
<keyword evidence="9" id="KW-0032">Aminotransferase</keyword>
<proteinExistence type="inferred from homology"/>
<organism evidence="9 10">
    <name type="scientific">Candidatus Korobacter versatilis</name>
    <dbReference type="NCBI Taxonomy" id="658062"/>
    <lineage>
        <taxon>Bacteria</taxon>
        <taxon>Pseudomonadati</taxon>
        <taxon>Acidobacteriota</taxon>
        <taxon>Terriglobia</taxon>
        <taxon>Terriglobales</taxon>
        <taxon>Candidatus Korobacteraceae</taxon>
        <taxon>Candidatus Korobacter</taxon>
    </lineage>
</organism>
<evidence type="ECO:0000256" key="4">
    <source>
        <dbReference type="PIRSR" id="PIRSR000524-1"/>
    </source>
</evidence>
<gene>
    <name evidence="9" type="ORF">HYX28_05720</name>
</gene>
<dbReference type="EMBL" id="JACPNR010000006">
    <property type="protein sequence ID" value="MBI2678259.1"/>
    <property type="molecule type" value="Genomic_DNA"/>
</dbReference>
<dbReference type="Gene3D" id="3.40.640.10">
    <property type="entry name" value="Type I PLP-dependent aspartate aminotransferase-like (Major domain)"/>
    <property type="match status" value="1"/>
</dbReference>
<comment type="caution">
    <text evidence="9">The sequence shown here is derived from an EMBL/GenBank/DDBJ whole genome shotgun (WGS) entry which is preliminary data.</text>
</comment>
<dbReference type="GO" id="GO:0008453">
    <property type="term" value="F:alanine-glyoxylate transaminase activity"/>
    <property type="evidence" value="ECO:0007669"/>
    <property type="project" value="TreeGrafter"/>
</dbReference>
<sequence>MLRKLRLFTPGPTPLLPAAARAMAAADVHHRTADFRALYAKTLLALQTFIGTKHDVLMLAASGSGAMEASVSNLTSPGDKVLVLSAGKFGERWRDIAKAFGCAVEMVNAPYGETWKMADVGAKLGGAGGKDIRCVYLQATESSTGVRHDVEAVAKVLRETGSDALLVVDAITGLGTTRLDVDAWGIDVVIGGSQKAVMVPPGLAYLAVSERAWQRAAAAKSPRYYFDLARERKAAAKGESAFTPATALIAGLAAALDYIREAGNGDLAAGRNALIANAETAAAMTRAAAEALGLKLYAKQSPAPALTAIAPPEGMDSGVIVKAFRDEFAAVVANGQGEMKGQMFRIAHLGYYDYLDTIAIIGALEHVLAKVGAPRHIEFGAGLRAAQEAYAKAAPRLLGAAR</sequence>
<dbReference type="PANTHER" id="PTHR21152">
    <property type="entry name" value="AMINOTRANSFERASE CLASS V"/>
    <property type="match status" value="1"/>
</dbReference>
<dbReference type="GO" id="GO:0004760">
    <property type="term" value="F:L-serine-pyruvate transaminase activity"/>
    <property type="evidence" value="ECO:0007669"/>
    <property type="project" value="TreeGrafter"/>
</dbReference>
<evidence type="ECO:0000256" key="3">
    <source>
        <dbReference type="ARBA" id="ARBA00022898"/>
    </source>
</evidence>
<evidence type="ECO:0000256" key="2">
    <source>
        <dbReference type="ARBA" id="ARBA00009236"/>
    </source>
</evidence>
<dbReference type="InterPro" id="IPR000192">
    <property type="entry name" value="Aminotrans_V_dom"/>
</dbReference>
<dbReference type="Proteomes" id="UP000779809">
    <property type="component" value="Unassembled WGS sequence"/>
</dbReference>
<dbReference type="GO" id="GO:0019265">
    <property type="term" value="P:glycine biosynthetic process, by transamination of glyoxylate"/>
    <property type="evidence" value="ECO:0007669"/>
    <property type="project" value="TreeGrafter"/>
</dbReference>
<evidence type="ECO:0000256" key="1">
    <source>
        <dbReference type="ARBA" id="ARBA00001933"/>
    </source>
</evidence>
<dbReference type="InterPro" id="IPR015424">
    <property type="entry name" value="PyrdxlP-dep_Trfase"/>
</dbReference>
<accession>A0A932A7R2</accession>
<dbReference type="AlphaFoldDB" id="A0A932A7R2"/>
<reference evidence="9" key="1">
    <citation type="submission" date="2020-07" db="EMBL/GenBank/DDBJ databases">
        <title>Huge and variable diversity of episymbiotic CPR bacteria and DPANN archaea in groundwater ecosystems.</title>
        <authorList>
            <person name="He C.Y."/>
            <person name="Keren R."/>
            <person name="Whittaker M."/>
            <person name="Farag I.F."/>
            <person name="Doudna J."/>
            <person name="Cate J.H.D."/>
            <person name="Banfield J.F."/>
        </authorList>
    </citation>
    <scope>NUCLEOTIDE SEQUENCE</scope>
    <source>
        <strain evidence="9">NC_groundwater_580_Pr5_B-0.1um_64_19</strain>
    </source>
</reference>
<dbReference type="PIRSF" id="PIRSF000524">
    <property type="entry name" value="SPT"/>
    <property type="match status" value="1"/>
</dbReference>
<dbReference type="InterPro" id="IPR015422">
    <property type="entry name" value="PyrdxlP-dep_Trfase_small"/>
</dbReference>
<protein>
    <submittedName>
        <fullName evidence="9">Alanine--glyoxylate aminotransferase family protein</fullName>
    </submittedName>
</protein>
<comment type="similarity">
    <text evidence="2 6">Belongs to the class-V pyridoxal-phosphate-dependent aminotransferase family.</text>
</comment>
<keyword evidence="3 5" id="KW-0663">Pyridoxal phosphate</keyword>